<dbReference type="AlphaFoldDB" id="A0A8H8DG17"/>
<dbReference type="GO" id="GO:0008104">
    <property type="term" value="P:intracellular protein localization"/>
    <property type="evidence" value="ECO:0007669"/>
    <property type="project" value="TreeGrafter"/>
</dbReference>
<feature type="region of interest" description="Disordered" evidence="3">
    <location>
        <begin position="174"/>
        <end position="210"/>
    </location>
</feature>
<evidence type="ECO:0000259" key="4">
    <source>
        <dbReference type="PROSITE" id="PS50002"/>
    </source>
</evidence>
<feature type="compositionally biased region" description="Low complexity" evidence="3">
    <location>
        <begin position="14"/>
        <end position="36"/>
    </location>
</feature>
<accession>A0A8H8DG17</accession>
<dbReference type="Proteomes" id="UP000673691">
    <property type="component" value="Unassembled WGS sequence"/>
</dbReference>
<dbReference type="PROSITE" id="PS50002">
    <property type="entry name" value="SH3"/>
    <property type="match status" value="1"/>
</dbReference>
<dbReference type="Gene3D" id="2.30.30.40">
    <property type="entry name" value="SH3 Domains"/>
    <property type="match status" value="1"/>
</dbReference>
<feature type="region of interest" description="Disordered" evidence="3">
    <location>
        <begin position="1"/>
        <end position="58"/>
    </location>
</feature>
<evidence type="ECO:0000313" key="6">
    <source>
        <dbReference type="Proteomes" id="UP000673691"/>
    </source>
</evidence>
<gene>
    <name evidence="5" type="ORF">BJ554DRAFT_2918</name>
</gene>
<organism evidence="5 6">
    <name type="scientific">Olpidium bornovanus</name>
    <dbReference type="NCBI Taxonomy" id="278681"/>
    <lineage>
        <taxon>Eukaryota</taxon>
        <taxon>Fungi</taxon>
        <taxon>Fungi incertae sedis</taxon>
        <taxon>Olpidiomycota</taxon>
        <taxon>Olpidiomycotina</taxon>
        <taxon>Olpidiomycetes</taxon>
        <taxon>Olpidiales</taxon>
        <taxon>Olpidiaceae</taxon>
        <taxon>Olpidium</taxon>
    </lineage>
</organism>
<dbReference type="OrthoDB" id="196165at2759"/>
<dbReference type="SMART" id="SM00326">
    <property type="entry name" value="SH3"/>
    <property type="match status" value="1"/>
</dbReference>
<feature type="domain" description="SH3" evidence="4">
    <location>
        <begin position="63"/>
        <end position="124"/>
    </location>
</feature>
<sequence>MIRDTNLTVVTEKGSASGSGSAAGDNGEGAADAGDAGSDELSPGDLEEPSSASSASTVPDENIDFTLVYAYHTFTATLDGQVTVTRGDSLVLLDDSNSYWWLVKNLETSAIGYIPAENIETPYERLARLNRHRNLKLALEDFNEESPERQYPAFGASRTRKVFFSENLILPSPIRSESSRSDEEDLEDGHSGANVSETTLGAAGPHDEERVAARAPYSGGADRIIGVNTGAGAEEQRPTELNKSAGVGRQEDHTEFSESVIQIRIFAGNLGSNVPTPKVLELTGDKTVRQVTREAVEHFLLYKEGGEDFYLAAQPPDGSEIPLNPEDRILDVNRALCAQYPEKLAGGSPGLYTPNHVKFYLSTRRGRIDQQKGRLIFRVCWHPQVDRSAPFSSGEHDMGLRSKPKRVSSFGFSKLPKKQASPPVASEEGPSSEPA</sequence>
<feature type="region of interest" description="Disordered" evidence="3">
    <location>
        <begin position="228"/>
        <end position="253"/>
    </location>
</feature>
<dbReference type="SUPFAM" id="SSF50044">
    <property type="entry name" value="SH3-domain"/>
    <property type="match status" value="1"/>
</dbReference>
<feature type="region of interest" description="Disordered" evidence="3">
    <location>
        <begin position="391"/>
        <end position="435"/>
    </location>
</feature>
<dbReference type="Pfam" id="PF00018">
    <property type="entry name" value="SH3_1"/>
    <property type="match status" value="1"/>
</dbReference>
<dbReference type="InterPro" id="IPR000159">
    <property type="entry name" value="RA_dom"/>
</dbReference>
<feature type="non-terminal residue" evidence="5">
    <location>
        <position position="435"/>
    </location>
</feature>
<evidence type="ECO:0000313" key="5">
    <source>
        <dbReference type="EMBL" id="KAG5457145.1"/>
    </source>
</evidence>
<dbReference type="InterPro" id="IPR036028">
    <property type="entry name" value="SH3-like_dom_sf"/>
</dbReference>
<evidence type="ECO:0000256" key="3">
    <source>
        <dbReference type="SAM" id="MobiDB-lite"/>
    </source>
</evidence>
<keyword evidence="6" id="KW-1185">Reference proteome</keyword>
<proteinExistence type="predicted"/>
<dbReference type="GO" id="GO:0015630">
    <property type="term" value="C:microtubule cytoskeleton"/>
    <property type="evidence" value="ECO:0007669"/>
    <property type="project" value="TreeGrafter"/>
</dbReference>
<dbReference type="Pfam" id="PF00788">
    <property type="entry name" value="RA"/>
    <property type="match status" value="1"/>
</dbReference>
<protein>
    <recommendedName>
        <fullName evidence="4">SH3 domain-containing protein</fullName>
    </recommendedName>
</protein>
<evidence type="ECO:0000256" key="2">
    <source>
        <dbReference type="PROSITE-ProRule" id="PRU00192"/>
    </source>
</evidence>
<dbReference type="EMBL" id="JAEFCI010010555">
    <property type="protein sequence ID" value="KAG5457145.1"/>
    <property type="molecule type" value="Genomic_DNA"/>
</dbReference>
<dbReference type="InterPro" id="IPR001452">
    <property type="entry name" value="SH3_domain"/>
</dbReference>
<evidence type="ECO:0000256" key="1">
    <source>
        <dbReference type="ARBA" id="ARBA00022443"/>
    </source>
</evidence>
<dbReference type="PANTHER" id="PTHR47775">
    <property type="entry name" value="BUD SITE SELECTION PROTEIN 14"/>
    <property type="match status" value="1"/>
</dbReference>
<dbReference type="PANTHER" id="PTHR47775:SF1">
    <property type="entry name" value="BUD SITE SELECTION PROTEIN 14"/>
    <property type="match status" value="1"/>
</dbReference>
<dbReference type="GO" id="GO:0030950">
    <property type="term" value="P:establishment or maintenance of actin cytoskeleton polarity"/>
    <property type="evidence" value="ECO:0007669"/>
    <property type="project" value="TreeGrafter"/>
</dbReference>
<name>A0A8H8DG17_9FUNG</name>
<comment type="caution">
    <text evidence="5">The sequence shown here is derived from an EMBL/GenBank/DDBJ whole genome shotgun (WGS) entry which is preliminary data.</text>
</comment>
<dbReference type="GO" id="GO:0051286">
    <property type="term" value="C:cell tip"/>
    <property type="evidence" value="ECO:0007669"/>
    <property type="project" value="TreeGrafter"/>
</dbReference>
<keyword evidence="1 2" id="KW-0728">SH3 domain</keyword>
<dbReference type="GO" id="GO:0007165">
    <property type="term" value="P:signal transduction"/>
    <property type="evidence" value="ECO:0007669"/>
    <property type="project" value="InterPro"/>
</dbReference>
<dbReference type="InterPro" id="IPR053039">
    <property type="entry name" value="Polarity_Bud-Selection_Reg"/>
</dbReference>
<reference evidence="5 6" key="1">
    <citation type="journal article" name="Sci. Rep.">
        <title>Genome-scale phylogenetic analyses confirm Olpidium as the closest living zoosporic fungus to the non-flagellated, terrestrial fungi.</title>
        <authorList>
            <person name="Chang Y."/>
            <person name="Rochon D."/>
            <person name="Sekimoto S."/>
            <person name="Wang Y."/>
            <person name="Chovatia M."/>
            <person name="Sandor L."/>
            <person name="Salamov A."/>
            <person name="Grigoriev I.V."/>
            <person name="Stajich J.E."/>
            <person name="Spatafora J.W."/>
        </authorList>
    </citation>
    <scope>NUCLEOTIDE SEQUENCE [LARGE SCALE GENOMIC DNA]</scope>
    <source>
        <strain evidence="5">S191</strain>
    </source>
</reference>